<dbReference type="EMBL" id="AJVK01030291">
    <property type="status" value="NOT_ANNOTATED_CDS"/>
    <property type="molecule type" value="Genomic_DNA"/>
</dbReference>
<dbReference type="VEuPathDB" id="VectorBase:PPAPM1_011472"/>
<keyword evidence="5" id="KW-1185">Reference proteome</keyword>
<evidence type="ECO:0000313" key="4">
    <source>
        <dbReference type="EnsemblMetazoa" id="PPAI005288-PA"/>
    </source>
</evidence>
<dbReference type="FunFam" id="3.40.50.1100:FF:000118">
    <property type="entry name" value="Related to CYS4-cystathionine beta-synthase"/>
    <property type="match status" value="1"/>
</dbReference>
<dbReference type="SUPFAM" id="SSF53686">
    <property type="entry name" value="Tryptophan synthase beta subunit-like PLP-dependent enzymes"/>
    <property type="match status" value="1"/>
</dbReference>
<dbReference type="InterPro" id="IPR001926">
    <property type="entry name" value="TrpB-like_PALP"/>
</dbReference>
<dbReference type="InterPro" id="IPR046342">
    <property type="entry name" value="CBS_dom_sf"/>
</dbReference>
<dbReference type="Pfam" id="PF00291">
    <property type="entry name" value="PALP"/>
    <property type="match status" value="1"/>
</dbReference>
<dbReference type="Pfam" id="PF00571">
    <property type="entry name" value="CBS"/>
    <property type="match status" value="1"/>
</dbReference>
<evidence type="ECO:0000256" key="1">
    <source>
        <dbReference type="ARBA" id="ARBA00001933"/>
    </source>
</evidence>
<evidence type="ECO:0000313" key="5">
    <source>
        <dbReference type="Proteomes" id="UP000092462"/>
    </source>
</evidence>
<reference evidence="4" key="1">
    <citation type="submission" date="2022-08" db="UniProtKB">
        <authorList>
            <consortium name="EnsemblMetazoa"/>
        </authorList>
    </citation>
    <scope>IDENTIFICATION</scope>
    <source>
        <strain evidence="4">Israel</strain>
    </source>
</reference>
<name>A0A1B0DBU9_PHLPP</name>
<dbReference type="Proteomes" id="UP000092462">
    <property type="component" value="Unassembled WGS sequence"/>
</dbReference>
<dbReference type="PROSITE" id="PS51371">
    <property type="entry name" value="CBS"/>
    <property type="match status" value="1"/>
</dbReference>
<accession>A0A1B0DBU9</accession>
<dbReference type="AlphaFoldDB" id="A0A1B0DBU9"/>
<dbReference type="InterPro" id="IPR050214">
    <property type="entry name" value="Cys_Synth/Cystath_Beta-Synth"/>
</dbReference>
<dbReference type="EnsemblMetazoa" id="PPAI005288-RA">
    <property type="protein sequence ID" value="PPAI005288-PA"/>
    <property type="gene ID" value="PPAI005288"/>
</dbReference>
<dbReference type="PANTHER" id="PTHR10314">
    <property type="entry name" value="CYSTATHIONINE BETA-SYNTHASE"/>
    <property type="match status" value="1"/>
</dbReference>
<dbReference type="Gene3D" id="3.40.50.1100">
    <property type="match status" value="1"/>
</dbReference>
<dbReference type="VEuPathDB" id="VectorBase:PPAI005288"/>
<evidence type="ECO:0000256" key="3">
    <source>
        <dbReference type="ARBA" id="ARBA00022898"/>
    </source>
</evidence>
<dbReference type="SUPFAM" id="SSF54631">
    <property type="entry name" value="CBS-domain pair"/>
    <property type="match status" value="1"/>
</dbReference>
<comment type="cofactor">
    <cofactor evidence="1">
        <name>pyridoxal 5'-phosphate</name>
        <dbReference type="ChEBI" id="CHEBI:597326"/>
    </cofactor>
</comment>
<dbReference type="Gene3D" id="3.10.580.10">
    <property type="entry name" value="CBS-domain"/>
    <property type="match status" value="1"/>
</dbReference>
<organism evidence="4 5">
    <name type="scientific">Phlebotomus papatasi</name>
    <name type="common">Sandfly</name>
    <dbReference type="NCBI Taxonomy" id="29031"/>
    <lineage>
        <taxon>Eukaryota</taxon>
        <taxon>Metazoa</taxon>
        <taxon>Ecdysozoa</taxon>
        <taxon>Arthropoda</taxon>
        <taxon>Hexapoda</taxon>
        <taxon>Insecta</taxon>
        <taxon>Pterygota</taxon>
        <taxon>Neoptera</taxon>
        <taxon>Endopterygota</taxon>
        <taxon>Diptera</taxon>
        <taxon>Nematocera</taxon>
        <taxon>Psychodoidea</taxon>
        <taxon>Psychodidae</taxon>
        <taxon>Phlebotomus</taxon>
        <taxon>Phlebotomus</taxon>
    </lineage>
</organism>
<dbReference type="GO" id="GO:0019344">
    <property type="term" value="P:cysteine biosynthetic process"/>
    <property type="evidence" value="ECO:0007669"/>
    <property type="project" value="UniProtKB-ARBA"/>
</dbReference>
<evidence type="ECO:0000256" key="2">
    <source>
        <dbReference type="ARBA" id="ARBA00007103"/>
    </source>
</evidence>
<dbReference type="InterPro" id="IPR000644">
    <property type="entry name" value="CBS_dom"/>
</dbReference>
<protein>
    <submittedName>
        <fullName evidence="4">Uncharacterized protein</fullName>
    </submittedName>
</protein>
<proteinExistence type="inferred from homology"/>
<comment type="similarity">
    <text evidence="2">Belongs to the cysteine synthase/cystathionine beta-synthase family.</text>
</comment>
<dbReference type="InterPro" id="IPR036052">
    <property type="entry name" value="TrpB-like_PALP_sf"/>
</dbReference>
<keyword evidence="3" id="KW-0663">Pyridoxal phosphate</keyword>
<sequence>VEGIGYDFIPTVLKHQFVDEWYKSNDTDAFPMSRRLIAEEGLLCGGSSGAAMSIALKAAKNLEAGQKCVVILPDGIRNYMTKFVSDNWMQVRGFLPLENTHGHWWWSNHVDEIPSNELVTLKSTQTCKEAIVTLNEQEADQLPVVTDEGYFLGLVTLETLITQINAGVSNDDPVTKALFKTFRRVKNETNLGLVSCIFEKEPFVVVTKRKNYLF</sequence>